<reference evidence="4 5" key="1">
    <citation type="submission" date="2013-12" db="EMBL/GenBank/DDBJ databases">
        <authorList>
            <person name="Stott M."/>
        </authorList>
    </citation>
    <scope>NUCLEOTIDE SEQUENCE [LARGE SCALE GENOMIC DNA]</scope>
    <source>
        <strain evidence="4 5">K22</strain>
    </source>
</reference>
<reference evidence="4 5" key="2">
    <citation type="submission" date="2015-01" db="EMBL/GenBank/DDBJ databases">
        <title>Complete genome sequence of Pyrinomonas methylaliphatogenes type strain K22T.</title>
        <authorList>
            <person name="Lee K.C.Y."/>
            <person name="Power J.F."/>
            <person name="Dunfield P.F."/>
            <person name="Morgan X.C."/>
            <person name="Huttenhower C."/>
            <person name="Stott M.B."/>
        </authorList>
    </citation>
    <scope>NUCLEOTIDE SEQUENCE [LARGE SCALE GENOMIC DNA]</scope>
    <source>
        <strain evidence="4 5">K22</strain>
    </source>
</reference>
<dbReference type="CDD" id="cd04622">
    <property type="entry name" value="CBS_pair_HRP1_like"/>
    <property type="match status" value="1"/>
</dbReference>
<keyword evidence="5" id="KW-1185">Reference proteome</keyword>
<dbReference type="STRING" id="454194.PYK22_03144"/>
<dbReference type="OrthoDB" id="9802114at2"/>
<dbReference type="SMART" id="SM00116">
    <property type="entry name" value="CBS"/>
    <property type="match status" value="2"/>
</dbReference>
<dbReference type="Pfam" id="PF00571">
    <property type="entry name" value="CBS"/>
    <property type="match status" value="2"/>
</dbReference>
<accession>A0A0B6X4I2</accession>
<proteinExistence type="predicted"/>
<dbReference type="AlphaFoldDB" id="A0A0B6X4I2"/>
<dbReference type="Gene3D" id="3.10.580.10">
    <property type="entry name" value="CBS-domain"/>
    <property type="match status" value="1"/>
</dbReference>
<evidence type="ECO:0000256" key="1">
    <source>
        <dbReference type="ARBA" id="ARBA00023122"/>
    </source>
</evidence>
<evidence type="ECO:0000313" key="4">
    <source>
        <dbReference type="EMBL" id="CDM67095.1"/>
    </source>
</evidence>
<dbReference type="EMBL" id="CBXV010000008">
    <property type="protein sequence ID" value="CDM67095.1"/>
    <property type="molecule type" value="Genomic_DNA"/>
</dbReference>
<feature type="domain" description="CBS" evidence="3">
    <location>
        <begin position="32"/>
        <end position="104"/>
    </location>
</feature>
<sequence length="188" mass="21115">MSKGKGAREDHDQDHAFGYEGRRTHILCRDIMTREVTVATRDATLEQIAKWMLEEDTGIIPIVDPVAIESAEAAKGEGRNHGKLVGLITDRDIVIRAIAMGKDPRTTRVEEVMTTEVHTAQPDDRVVDVIRKMGDKQVRRIPVVDQDGNLRGIISMADIALETEEDRELAHALEEISSGHSFWSRFFD</sequence>
<dbReference type="InterPro" id="IPR000644">
    <property type="entry name" value="CBS_dom"/>
</dbReference>
<dbReference type="InterPro" id="IPR046342">
    <property type="entry name" value="CBS_dom_sf"/>
</dbReference>
<organism evidence="4 5">
    <name type="scientific">Pyrinomonas methylaliphatogenes</name>
    <dbReference type="NCBI Taxonomy" id="454194"/>
    <lineage>
        <taxon>Bacteria</taxon>
        <taxon>Pseudomonadati</taxon>
        <taxon>Acidobacteriota</taxon>
        <taxon>Blastocatellia</taxon>
        <taxon>Blastocatellales</taxon>
        <taxon>Pyrinomonadaceae</taxon>
        <taxon>Pyrinomonas</taxon>
    </lineage>
</organism>
<evidence type="ECO:0000259" key="3">
    <source>
        <dbReference type="PROSITE" id="PS51371"/>
    </source>
</evidence>
<gene>
    <name evidence="4" type="ORF">PYK22_03144</name>
</gene>
<evidence type="ECO:0000256" key="2">
    <source>
        <dbReference type="PROSITE-ProRule" id="PRU00703"/>
    </source>
</evidence>
<evidence type="ECO:0000313" key="5">
    <source>
        <dbReference type="Proteomes" id="UP000031518"/>
    </source>
</evidence>
<dbReference type="PANTHER" id="PTHR43080">
    <property type="entry name" value="CBS DOMAIN-CONTAINING PROTEIN CBSX3, MITOCHONDRIAL"/>
    <property type="match status" value="1"/>
</dbReference>
<name>A0A0B6X4I2_9BACT</name>
<keyword evidence="1 2" id="KW-0129">CBS domain</keyword>
<dbReference type="SUPFAM" id="SSF54631">
    <property type="entry name" value="CBS-domain pair"/>
    <property type="match status" value="1"/>
</dbReference>
<dbReference type="InterPro" id="IPR051257">
    <property type="entry name" value="Diverse_CBS-Domain"/>
</dbReference>
<dbReference type="Proteomes" id="UP000031518">
    <property type="component" value="Unassembled WGS sequence"/>
</dbReference>
<dbReference type="RefSeq" id="WP_060635770.1">
    <property type="nucleotide sequence ID" value="NZ_CBXV010000008.1"/>
</dbReference>
<protein>
    <submittedName>
        <fullName evidence="4">CBS-domain-containing membrane protein</fullName>
    </submittedName>
</protein>
<feature type="domain" description="CBS" evidence="3">
    <location>
        <begin position="113"/>
        <end position="169"/>
    </location>
</feature>
<dbReference type="PANTHER" id="PTHR43080:SF2">
    <property type="entry name" value="CBS DOMAIN-CONTAINING PROTEIN"/>
    <property type="match status" value="1"/>
</dbReference>
<dbReference type="PROSITE" id="PS51371">
    <property type="entry name" value="CBS"/>
    <property type="match status" value="2"/>
</dbReference>